<dbReference type="SMART" id="SM00382">
    <property type="entry name" value="AAA"/>
    <property type="match status" value="1"/>
</dbReference>
<dbReference type="InterPro" id="IPR003593">
    <property type="entry name" value="AAA+_ATPase"/>
</dbReference>
<keyword evidence="3" id="KW-0547">Nucleotide-binding</keyword>
<protein>
    <recommendedName>
        <fullName evidence="6">ABC transporter domain-containing protein</fullName>
    </recommendedName>
</protein>
<dbReference type="GO" id="GO:0016887">
    <property type="term" value="F:ATP hydrolysis activity"/>
    <property type="evidence" value="ECO:0007669"/>
    <property type="project" value="InterPro"/>
</dbReference>
<dbReference type="PANTHER" id="PTHR42798">
    <property type="entry name" value="LIPOPROTEIN-RELEASING SYSTEM ATP-BINDING PROTEIN LOLD"/>
    <property type="match status" value="1"/>
</dbReference>
<comment type="similarity">
    <text evidence="1">Belongs to the ABC transporter superfamily.</text>
</comment>
<evidence type="ECO:0000259" key="6">
    <source>
        <dbReference type="PROSITE" id="PS50893"/>
    </source>
</evidence>
<dbReference type="PANTHER" id="PTHR42798:SF2">
    <property type="entry name" value="ABC TRANSPORTER ATP-BINDING PROTEIN MG467-RELATED"/>
    <property type="match status" value="1"/>
</dbReference>
<dbReference type="AlphaFoldDB" id="D3L747"/>
<evidence type="ECO:0000256" key="2">
    <source>
        <dbReference type="ARBA" id="ARBA00022448"/>
    </source>
</evidence>
<sequence length="237" mass="26506">MICLSNINKYYHQGKNAYHVLKNIDLVVRAGEFVAIMGQSGSGKSTLINIIGFLDDHFDGDYTFEKKNIAQMSRQDCAHYRNRNVGFVFQNFKLINNLTVKENIAIPLLYAGQSFSQTEVKIEQALNQVGLHGYQNQYPLNLSGGQQQRVSIARALINKPKFLIADEPTGALDSQTSKEIISLFTQLNLKSSMTIIMVTHDLAVAQKSQRIIRIMDGTIASDQETGYESRLINTNGT</sequence>
<dbReference type="Pfam" id="PF00005">
    <property type="entry name" value="ABC_tran"/>
    <property type="match status" value="1"/>
</dbReference>
<dbReference type="OrthoDB" id="9791546at2"/>
<gene>
    <name evidence="7" type="ORF">AWRIB429_0177</name>
</gene>
<dbReference type="InterPro" id="IPR003439">
    <property type="entry name" value="ABC_transporter-like_ATP-bd"/>
</dbReference>
<dbReference type="Proteomes" id="UP000003075">
    <property type="component" value="Unassembled WGS sequence"/>
</dbReference>
<dbReference type="InterPro" id="IPR027417">
    <property type="entry name" value="P-loop_NTPase"/>
</dbReference>
<comment type="caution">
    <text evidence="7">The sequence shown here is derived from an EMBL/GenBank/DDBJ whole genome shotgun (WGS) entry which is preliminary data.</text>
</comment>
<evidence type="ECO:0000256" key="1">
    <source>
        <dbReference type="ARBA" id="ARBA00005417"/>
    </source>
</evidence>
<dbReference type="PROSITE" id="PS00211">
    <property type="entry name" value="ABC_TRANSPORTER_1"/>
    <property type="match status" value="1"/>
</dbReference>
<proteinExistence type="inferred from homology"/>
<dbReference type="CDD" id="cd03255">
    <property type="entry name" value="ABC_MJ0796_LolCDE_FtsE"/>
    <property type="match status" value="1"/>
</dbReference>
<dbReference type="RefSeq" id="WP_002818108.1">
    <property type="nucleotide sequence ID" value="NZ_ACSE01000002.1"/>
</dbReference>
<evidence type="ECO:0000256" key="4">
    <source>
        <dbReference type="ARBA" id="ARBA00022840"/>
    </source>
</evidence>
<dbReference type="GO" id="GO:0005524">
    <property type="term" value="F:ATP binding"/>
    <property type="evidence" value="ECO:0007669"/>
    <property type="project" value="UniProtKB-KW"/>
</dbReference>
<dbReference type="EMBL" id="ACSE01000002">
    <property type="protein sequence ID" value="EFD89330.1"/>
    <property type="molecule type" value="Genomic_DNA"/>
</dbReference>
<dbReference type="GO" id="GO:0006865">
    <property type="term" value="P:amino acid transport"/>
    <property type="evidence" value="ECO:0007669"/>
    <property type="project" value="UniProtKB-KW"/>
</dbReference>
<dbReference type="GeneID" id="75065023"/>
<evidence type="ECO:0000313" key="8">
    <source>
        <dbReference type="Proteomes" id="UP000003075"/>
    </source>
</evidence>
<dbReference type="Gene3D" id="3.40.50.300">
    <property type="entry name" value="P-loop containing nucleotide triphosphate hydrolases"/>
    <property type="match status" value="1"/>
</dbReference>
<reference evidence="7 8" key="1">
    <citation type="journal article" date="2010" name="Appl. Microbiol. Biotechnol.">
        <title>Genotypic diversity in Oenococcus oeni by high-density microarray comparative genome hybridization and whole genome sequencing.</title>
        <authorList>
            <person name="Borneman A.R."/>
            <person name="Bartowsky E.J."/>
            <person name="McCarthy J."/>
            <person name="Chambers P.J."/>
        </authorList>
    </citation>
    <scope>NUCLEOTIDE SEQUENCE [LARGE SCALE GENOMIC DNA]</scope>
    <source>
        <strain evidence="7 8">AWRIB429</strain>
    </source>
</reference>
<dbReference type="FunFam" id="3.40.50.300:FF:000032">
    <property type="entry name" value="Export ABC transporter ATP-binding protein"/>
    <property type="match status" value="1"/>
</dbReference>
<dbReference type="InterPro" id="IPR017871">
    <property type="entry name" value="ABC_transporter-like_CS"/>
</dbReference>
<evidence type="ECO:0000256" key="3">
    <source>
        <dbReference type="ARBA" id="ARBA00022741"/>
    </source>
</evidence>
<dbReference type="SUPFAM" id="SSF52540">
    <property type="entry name" value="P-loop containing nucleoside triphosphate hydrolases"/>
    <property type="match status" value="1"/>
</dbReference>
<dbReference type="PROSITE" id="PS50893">
    <property type="entry name" value="ABC_TRANSPORTER_2"/>
    <property type="match status" value="1"/>
</dbReference>
<dbReference type="GO" id="GO:0098796">
    <property type="term" value="C:membrane protein complex"/>
    <property type="evidence" value="ECO:0007669"/>
    <property type="project" value="UniProtKB-ARBA"/>
</dbReference>
<organism evidence="7 8">
    <name type="scientific">Oenococcus oeni AWRIB429</name>
    <dbReference type="NCBI Taxonomy" id="655225"/>
    <lineage>
        <taxon>Bacteria</taxon>
        <taxon>Bacillati</taxon>
        <taxon>Bacillota</taxon>
        <taxon>Bacilli</taxon>
        <taxon>Lactobacillales</taxon>
        <taxon>Lactobacillaceae</taxon>
        <taxon>Oenococcus</taxon>
    </lineage>
</organism>
<feature type="domain" description="ABC transporter" evidence="6">
    <location>
        <begin position="2"/>
        <end position="237"/>
    </location>
</feature>
<keyword evidence="5" id="KW-0029">Amino-acid transport</keyword>
<evidence type="ECO:0000313" key="7">
    <source>
        <dbReference type="EMBL" id="EFD89330.1"/>
    </source>
</evidence>
<evidence type="ECO:0000256" key="5">
    <source>
        <dbReference type="ARBA" id="ARBA00022970"/>
    </source>
</evidence>
<keyword evidence="4" id="KW-0067">ATP-binding</keyword>
<name>D3L747_OENOE</name>
<dbReference type="GO" id="GO:0022857">
    <property type="term" value="F:transmembrane transporter activity"/>
    <property type="evidence" value="ECO:0007669"/>
    <property type="project" value="UniProtKB-ARBA"/>
</dbReference>
<accession>D3L747</accession>
<dbReference type="InterPro" id="IPR017911">
    <property type="entry name" value="MacB-like_ATP-bd"/>
</dbReference>
<keyword evidence="2" id="KW-0813">Transport</keyword>